<feature type="transmembrane region" description="Helical" evidence="1">
    <location>
        <begin position="55"/>
        <end position="75"/>
    </location>
</feature>
<accession>A0A4Y8LE39</accession>
<evidence type="ECO:0000313" key="3">
    <source>
        <dbReference type="Proteomes" id="UP000297776"/>
    </source>
</evidence>
<keyword evidence="1" id="KW-1133">Transmembrane helix</keyword>
<sequence length="101" mass="11376">MISKLQENMQNRNKYLLVLKILFNAIALFYSVQIIYLAFSALFSQDASNGVTDTMLSGMIFFLALSNAVTLAEMAATGKKEYFKLLLITTLFMFLVAFLIV</sequence>
<keyword evidence="3" id="KW-1185">Reference proteome</keyword>
<feature type="transmembrane region" description="Helical" evidence="1">
    <location>
        <begin position="82"/>
        <end position="100"/>
    </location>
</feature>
<gene>
    <name evidence="2" type="ORF">E2626_11460</name>
</gene>
<dbReference type="RefSeq" id="WP_134381905.1">
    <property type="nucleotide sequence ID" value="NZ_SORX01000006.1"/>
</dbReference>
<keyword evidence="1" id="KW-0472">Membrane</keyword>
<proteinExistence type="predicted"/>
<dbReference type="OrthoDB" id="9855808at2"/>
<evidence type="ECO:0000256" key="1">
    <source>
        <dbReference type="SAM" id="Phobius"/>
    </source>
</evidence>
<dbReference type="Proteomes" id="UP000297776">
    <property type="component" value="Unassembled WGS sequence"/>
</dbReference>
<evidence type="ECO:0000313" key="2">
    <source>
        <dbReference type="EMBL" id="TFE00586.1"/>
    </source>
</evidence>
<dbReference type="AlphaFoldDB" id="A0A4Y8LE39"/>
<organism evidence="2 3">
    <name type="scientific">Jeotgalibacillus salarius</name>
    <dbReference type="NCBI Taxonomy" id="546023"/>
    <lineage>
        <taxon>Bacteria</taxon>
        <taxon>Bacillati</taxon>
        <taxon>Bacillota</taxon>
        <taxon>Bacilli</taxon>
        <taxon>Bacillales</taxon>
        <taxon>Caryophanaceae</taxon>
        <taxon>Jeotgalibacillus</taxon>
    </lineage>
</organism>
<dbReference type="EMBL" id="SORX01000006">
    <property type="protein sequence ID" value="TFE00586.1"/>
    <property type="molecule type" value="Genomic_DNA"/>
</dbReference>
<feature type="transmembrane region" description="Helical" evidence="1">
    <location>
        <begin position="21"/>
        <end position="43"/>
    </location>
</feature>
<protein>
    <recommendedName>
        <fullName evidence="4">DUF3953 domain-containing protein</fullName>
    </recommendedName>
</protein>
<keyword evidence="1" id="KW-0812">Transmembrane</keyword>
<evidence type="ECO:0008006" key="4">
    <source>
        <dbReference type="Google" id="ProtNLM"/>
    </source>
</evidence>
<reference evidence="2 3" key="1">
    <citation type="submission" date="2019-03" db="EMBL/GenBank/DDBJ databases">
        <authorList>
            <person name="Yang Y."/>
        </authorList>
    </citation>
    <scope>NUCLEOTIDE SEQUENCE [LARGE SCALE GENOMIC DNA]</scope>
    <source>
        <strain evidence="2 3">ASL-1</strain>
    </source>
</reference>
<comment type="caution">
    <text evidence="2">The sequence shown here is derived from an EMBL/GenBank/DDBJ whole genome shotgun (WGS) entry which is preliminary data.</text>
</comment>
<name>A0A4Y8LE39_9BACL</name>